<dbReference type="EMBL" id="CM018040">
    <property type="protein sequence ID" value="KAA8535266.1"/>
    <property type="molecule type" value="Genomic_DNA"/>
</dbReference>
<keyword evidence="3" id="KW-1185">Reference proteome</keyword>
<organism evidence="2 3">
    <name type="scientific">Nyssa sinensis</name>
    <dbReference type="NCBI Taxonomy" id="561372"/>
    <lineage>
        <taxon>Eukaryota</taxon>
        <taxon>Viridiplantae</taxon>
        <taxon>Streptophyta</taxon>
        <taxon>Embryophyta</taxon>
        <taxon>Tracheophyta</taxon>
        <taxon>Spermatophyta</taxon>
        <taxon>Magnoliopsida</taxon>
        <taxon>eudicotyledons</taxon>
        <taxon>Gunneridae</taxon>
        <taxon>Pentapetalae</taxon>
        <taxon>asterids</taxon>
        <taxon>Cornales</taxon>
        <taxon>Nyssaceae</taxon>
        <taxon>Nyssa</taxon>
    </lineage>
</organism>
<dbReference type="Proteomes" id="UP000325577">
    <property type="component" value="Linkage Group LG17"/>
</dbReference>
<dbReference type="AlphaFoldDB" id="A0A5J5AZI5"/>
<evidence type="ECO:0000313" key="2">
    <source>
        <dbReference type="EMBL" id="KAA8535266.1"/>
    </source>
</evidence>
<proteinExistence type="predicted"/>
<evidence type="ECO:0000313" key="3">
    <source>
        <dbReference type="Proteomes" id="UP000325577"/>
    </source>
</evidence>
<sequence>MHNLSSANGGRENEALGIASELRQSPEQLLQGTSAIGFVGRRRRQIASGSLLGSPPRQRQEQRQRQRQGQRQRQQQNGLLQYFSKFNIFLKFPSKWFNLPPTRDKSLRGKEFA</sequence>
<feature type="region of interest" description="Disordered" evidence="1">
    <location>
        <begin position="1"/>
        <end position="24"/>
    </location>
</feature>
<reference evidence="2 3" key="1">
    <citation type="submission" date="2019-09" db="EMBL/GenBank/DDBJ databases">
        <title>A chromosome-level genome assembly of the Chinese tupelo Nyssa sinensis.</title>
        <authorList>
            <person name="Yang X."/>
            <person name="Kang M."/>
            <person name="Yang Y."/>
            <person name="Xiong H."/>
            <person name="Wang M."/>
            <person name="Zhang Z."/>
            <person name="Wang Z."/>
            <person name="Wu H."/>
            <person name="Ma T."/>
            <person name="Liu J."/>
            <person name="Xi Z."/>
        </authorList>
    </citation>
    <scope>NUCLEOTIDE SEQUENCE [LARGE SCALE GENOMIC DNA]</scope>
    <source>
        <strain evidence="2">J267</strain>
        <tissue evidence="2">Leaf</tissue>
    </source>
</reference>
<evidence type="ECO:0000256" key="1">
    <source>
        <dbReference type="SAM" id="MobiDB-lite"/>
    </source>
</evidence>
<name>A0A5J5AZI5_9ASTE</name>
<gene>
    <name evidence="2" type="ORF">F0562_030269</name>
</gene>
<feature type="region of interest" description="Disordered" evidence="1">
    <location>
        <begin position="46"/>
        <end position="76"/>
    </location>
</feature>
<accession>A0A5J5AZI5</accession>
<protein>
    <submittedName>
        <fullName evidence="2">Uncharacterized protein</fullName>
    </submittedName>
</protein>